<dbReference type="SUPFAM" id="SSF53448">
    <property type="entry name" value="Nucleotide-diphospho-sugar transferases"/>
    <property type="match status" value="2"/>
</dbReference>
<feature type="transmembrane region" description="Helical" evidence="1">
    <location>
        <begin position="712"/>
        <end position="729"/>
    </location>
</feature>
<keyword evidence="1" id="KW-1133">Transmembrane helix</keyword>
<dbReference type="PANTHER" id="PTHR43685:SF2">
    <property type="entry name" value="GLYCOSYLTRANSFERASE 2-LIKE DOMAIN-CONTAINING PROTEIN"/>
    <property type="match status" value="1"/>
</dbReference>
<dbReference type="CDD" id="cd00761">
    <property type="entry name" value="Glyco_tranf_GTA_type"/>
    <property type="match status" value="1"/>
</dbReference>
<dbReference type="Gene3D" id="3.90.550.10">
    <property type="entry name" value="Spore Coat Polysaccharide Biosynthesis Protein SpsA, Chain A"/>
    <property type="match status" value="2"/>
</dbReference>
<evidence type="ECO:0000259" key="2">
    <source>
        <dbReference type="Pfam" id="PF00535"/>
    </source>
</evidence>
<feature type="domain" description="Glycosyltransferase 2-like" evidence="2">
    <location>
        <begin position="15"/>
        <end position="150"/>
    </location>
</feature>
<gene>
    <name evidence="3" type="ORF">A2626_00675</name>
</gene>
<reference evidence="3 4" key="1">
    <citation type="journal article" date="2016" name="Nat. Commun.">
        <title>Thousands of microbial genomes shed light on interconnected biogeochemical processes in an aquifer system.</title>
        <authorList>
            <person name="Anantharaman K."/>
            <person name="Brown C.T."/>
            <person name="Hug L.A."/>
            <person name="Sharon I."/>
            <person name="Castelle C.J."/>
            <person name="Probst A.J."/>
            <person name="Thomas B.C."/>
            <person name="Singh A."/>
            <person name="Wilkins M.J."/>
            <person name="Karaoz U."/>
            <person name="Brodie E.L."/>
            <person name="Williams K.H."/>
            <person name="Hubbard S.S."/>
            <person name="Banfield J.F."/>
        </authorList>
    </citation>
    <scope>NUCLEOTIDE SEQUENCE [LARGE SCALE GENOMIC DNA]</scope>
</reference>
<name>A0A1G2E250_9BACT</name>
<proteinExistence type="predicted"/>
<dbReference type="Proteomes" id="UP000177360">
    <property type="component" value="Unassembled WGS sequence"/>
</dbReference>
<dbReference type="EMBL" id="MHLZ01000016">
    <property type="protein sequence ID" value="OGZ19936.1"/>
    <property type="molecule type" value="Genomic_DNA"/>
</dbReference>
<dbReference type="InterPro" id="IPR050834">
    <property type="entry name" value="Glycosyltransf_2"/>
</dbReference>
<organism evidence="3 4">
    <name type="scientific">Candidatus Nealsonbacteria bacterium RIFCSPHIGHO2_01_FULL_38_55</name>
    <dbReference type="NCBI Taxonomy" id="1801664"/>
    <lineage>
        <taxon>Bacteria</taxon>
        <taxon>Candidatus Nealsoniibacteriota</taxon>
    </lineage>
</organism>
<dbReference type="Pfam" id="PF00535">
    <property type="entry name" value="Glycos_transf_2"/>
    <property type="match status" value="2"/>
</dbReference>
<evidence type="ECO:0000256" key="1">
    <source>
        <dbReference type="SAM" id="Phobius"/>
    </source>
</evidence>
<feature type="domain" description="Glycosyltransferase 2-like" evidence="2">
    <location>
        <begin position="441"/>
        <end position="607"/>
    </location>
</feature>
<protein>
    <recommendedName>
        <fullName evidence="2">Glycosyltransferase 2-like domain-containing protein</fullName>
    </recommendedName>
</protein>
<accession>A0A1G2E250</accession>
<keyword evidence="1" id="KW-0812">Transmembrane</keyword>
<evidence type="ECO:0000313" key="3">
    <source>
        <dbReference type="EMBL" id="OGZ19936.1"/>
    </source>
</evidence>
<keyword evidence="1" id="KW-0472">Membrane</keyword>
<comment type="caution">
    <text evidence="3">The sequence shown here is derived from an EMBL/GenBank/DDBJ whole genome shotgun (WGS) entry which is preliminary data.</text>
</comment>
<evidence type="ECO:0000313" key="4">
    <source>
        <dbReference type="Proteomes" id="UP000177360"/>
    </source>
</evidence>
<dbReference type="InterPro" id="IPR001173">
    <property type="entry name" value="Glyco_trans_2-like"/>
</dbReference>
<dbReference type="InterPro" id="IPR029044">
    <property type="entry name" value="Nucleotide-diphossugar_trans"/>
</dbReference>
<dbReference type="PANTHER" id="PTHR43685">
    <property type="entry name" value="GLYCOSYLTRANSFERASE"/>
    <property type="match status" value="1"/>
</dbReference>
<dbReference type="AlphaFoldDB" id="A0A1G2E250"/>
<sequence length="749" mass="88190">MENNKISDSNDPLVSILMPVYNSFASHRAYGEPLLNQAIDSLLRQSYKNFELIIVDSQSSDTTPDICKSYAEKDKRIKYILDQKKLRAEEAMEFAASIMRGKYCMVANDDDFWHKDFILKLVLFLENHPEVDMAYSNLDLVDVHNKTTYYSIVSEKDGYNSQNSSINNFCVYNHKRNVLPIPFGVFKVDVYKKTSSFEPFDNLRANLDNLFVMKFFLLGFKCHFINERLFFYRSRGRKLSDTPLIPGMPGLDTPILLWLYYARHQFYFFKKINNLIEESGGFSELVNIFLRCVTRDAFISHSIKLLHWIRTDHIQDKKNEDIYKNIIKFVNQKSIISGMQTDFSSRENDMRRHPLVLKKRVQENLRIMNSFSALLDYSVSSMFLKEKLELISDLEKMMAEEISLCKEEYKKLSELQEKRPKVLLRANIKQRFFPNKNPKVSVITTSKNLGIFLRDTMDSITNQSYDDFEHIVIDGASTDDTLQILKEYPHIRLISEKDNGWFDALIKGLNVSRGEYICPCAVSDGYIDEHWIEKCVEALDRDKEVSLVWGLPQYMVKNNELGEISHPQFHNVLPPQKNEFIYYWLATNFFLPEGNICVRRKVFEECFFCKSAENIEPYLRFNYCFNTLGYLPYFLPTVANFGRLHDGQLGQKRTEDGMAQLWLRNYIKKIKKYRSKLMLKITTHQYRGGAGEFLPYEFSVKRFISKYMFKRVNVSANMAMSLMIYFSFINRKWPRVYNIGRKIYHKLKK</sequence>